<dbReference type="Proteomes" id="UP000076574">
    <property type="component" value="Unassembled WGS sequence"/>
</dbReference>
<dbReference type="EMBL" id="LVYV01000045">
    <property type="protein sequence ID" value="KZD21356.1"/>
    <property type="molecule type" value="Genomic_DNA"/>
</dbReference>
<proteinExistence type="predicted"/>
<dbReference type="RefSeq" id="WP_068736402.1">
    <property type="nucleotide sequence ID" value="NZ_LVYV01000045.1"/>
</dbReference>
<evidence type="ECO:0000313" key="2">
    <source>
        <dbReference type="Proteomes" id="UP000076574"/>
    </source>
</evidence>
<protein>
    <submittedName>
        <fullName evidence="1">Uncharacterized protein</fullName>
    </submittedName>
</protein>
<keyword evidence="2" id="KW-1185">Reference proteome</keyword>
<dbReference type="OrthoDB" id="8265401at2"/>
<gene>
    <name evidence="1" type="ORF">A4A58_13305</name>
</gene>
<dbReference type="STRING" id="943830.A4A58_13305"/>
<name>A0A163XTR7_9BRAD</name>
<sequence>MKVILSKKELEREALAEMRKRPGCETLKAVDVQYSDLRADTNWTLYAFTEGRIDPGALHSALEMTVNKLRHQYELRALE</sequence>
<reference evidence="1 2" key="1">
    <citation type="submission" date="2016-03" db="EMBL/GenBank/DDBJ databases">
        <title>Microsymbionts genomes from the relict species Vavilovia formosa (Stev.) Fed.</title>
        <authorList>
            <person name="Kopat V."/>
            <person name="Chirak E."/>
            <person name="Kimeklis A."/>
            <person name="Andronov E."/>
        </authorList>
    </citation>
    <scope>NUCLEOTIDE SEQUENCE [LARGE SCALE GENOMIC DNA]</scope>
    <source>
        <strain evidence="1 2">Vaf07</strain>
    </source>
</reference>
<evidence type="ECO:0000313" key="1">
    <source>
        <dbReference type="EMBL" id="KZD21356.1"/>
    </source>
</evidence>
<comment type="caution">
    <text evidence="1">The sequence shown here is derived from an EMBL/GenBank/DDBJ whole genome shotgun (WGS) entry which is preliminary data.</text>
</comment>
<accession>A0A163XTR7</accession>
<organism evidence="1 2">
    <name type="scientific">Tardiphaga robiniae</name>
    <dbReference type="NCBI Taxonomy" id="943830"/>
    <lineage>
        <taxon>Bacteria</taxon>
        <taxon>Pseudomonadati</taxon>
        <taxon>Pseudomonadota</taxon>
        <taxon>Alphaproteobacteria</taxon>
        <taxon>Hyphomicrobiales</taxon>
        <taxon>Nitrobacteraceae</taxon>
        <taxon>Tardiphaga</taxon>
    </lineage>
</organism>
<dbReference type="AlphaFoldDB" id="A0A163XTR7"/>